<dbReference type="Gramene" id="TVU13527">
    <property type="protein sequence ID" value="TVU13527"/>
    <property type="gene ID" value="EJB05_40587"/>
</dbReference>
<name>A0A5J9TQM6_9POAL</name>
<accession>A0A5J9TQM6</accession>
<dbReference type="EMBL" id="RWGY01000034">
    <property type="protein sequence ID" value="TVU13527.1"/>
    <property type="molecule type" value="Genomic_DNA"/>
</dbReference>
<dbReference type="InterPro" id="IPR004330">
    <property type="entry name" value="FAR1_DNA_bnd_dom"/>
</dbReference>
<evidence type="ECO:0000256" key="2">
    <source>
        <dbReference type="ARBA" id="ARBA00022771"/>
    </source>
</evidence>
<evidence type="ECO:0000256" key="4">
    <source>
        <dbReference type="PROSITE-ProRule" id="PRU00325"/>
    </source>
</evidence>
<dbReference type="OrthoDB" id="1894539at2759"/>
<keyword evidence="1" id="KW-0479">Metal-binding</keyword>
<dbReference type="Pfam" id="PF03101">
    <property type="entry name" value="FAR1"/>
    <property type="match status" value="1"/>
</dbReference>
<keyword evidence="5" id="KW-0175">Coiled coil</keyword>
<dbReference type="PANTHER" id="PTHR47718:SF7">
    <property type="entry name" value="PROTEIN FAR1-RELATED SEQUENCE"/>
    <property type="match status" value="1"/>
</dbReference>
<proteinExistence type="predicted"/>
<feature type="domain" description="SWIM-type" evidence="6">
    <location>
        <begin position="357"/>
        <end position="395"/>
    </location>
</feature>
<feature type="coiled-coil region" evidence="5">
    <location>
        <begin position="446"/>
        <end position="473"/>
    </location>
</feature>
<keyword evidence="8" id="KW-1185">Reference proteome</keyword>
<dbReference type="AlphaFoldDB" id="A0A5J9TQM6"/>
<protein>
    <recommendedName>
        <fullName evidence="6">SWIM-type domain-containing protein</fullName>
    </recommendedName>
</protein>
<reference evidence="7 8" key="1">
    <citation type="journal article" date="2019" name="Sci. Rep.">
        <title>A high-quality genome of Eragrostis curvula grass provides insights into Poaceae evolution and supports new strategies to enhance forage quality.</title>
        <authorList>
            <person name="Carballo J."/>
            <person name="Santos B.A.C.M."/>
            <person name="Zappacosta D."/>
            <person name="Garbus I."/>
            <person name="Selva J.P."/>
            <person name="Gallo C.A."/>
            <person name="Diaz A."/>
            <person name="Albertini E."/>
            <person name="Caccamo M."/>
            <person name="Echenique V."/>
        </authorList>
    </citation>
    <scope>NUCLEOTIDE SEQUENCE [LARGE SCALE GENOMIC DNA]</scope>
    <source>
        <strain evidence="8">cv. Victoria</strain>
        <tissue evidence="7">Leaf</tissue>
    </source>
</reference>
<evidence type="ECO:0000313" key="7">
    <source>
        <dbReference type="EMBL" id="TVU13527.1"/>
    </source>
</evidence>
<organism evidence="7 8">
    <name type="scientific">Eragrostis curvula</name>
    <name type="common">weeping love grass</name>
    <dbReference type="NCBI Taxonomy" id="38414"/>
    <lineage>
        <taxon>Eukaryota</taxon>
        <taxon>Viridiplantae</taxon>
        <taxon>Streptophyta</taxon>
        <taxon>Embryophyta</taxon>
        <taxon>Tracheophyta</taxon>
        <taxon>Spermatophyta</taxon>
        <taxon>Magnoliopsida</taxon>
        <taxon>Liliopsida</taxon>
        <taxon>Poales</taxon>
        <taxon>Poaceae</taxon>
        <taxon>PACMAD clade</taxon>
        <taxon>Chloridoideae</taxon>
        <taxon>Eragrostideae</taxon>
        <taxon>Eragrostidinae</taxon>
        <taxon>Eragrostis</taxon>
    </lineage>
</organism>
<evidence type="ECO:0000256" key="3">
    <source>
        <dbReference type="ARBA" id="ARBA00022833"/>
    </source>
</evidence>
<comment type="caution">
    <text evidence="7">The sequence shown here is derived from an EMBL/GenBank/DDBJ whole genome shotgun (WGS) entry which is preliminary data.</text>
</comment>
<dbReference type="SMART" id="SM00575">
    <property type="entry name" value="ZnF_PMZ"/>
    <property type="match status" value="1"/>
</dbReference>
<evidence type="ECO:0000256" key="5">
    <source>
        <dbReference type="SAM" id="Coils"/>
    </source>
</evidence>
<evidence type="ECO:0000313" key="8">
    <source>
        <dbReference type="Proteomes" id="UP000324897"/>
    </source>
</evidence>
<dbReference type="InterPro" id="IPR006564">
    <property type="entry name" value="Znf_PMZ"/>
</dbReference>
<sequence length="592" mass="65866">MENSVRPEIDLQSAPRTGNVEVRRDHAPAVIDTSNSVEIMSDVAEIMHQAPLLMSNVAAEKEATADILSPSTVINMSAAPNESMMFSDQETPEAVASQYSPNEVDDAHGETIQVPQVGMVFKSEDDAYEMYNTYAGEIGFSNRKSNTRRRADKTIYQKHIVCSSQGVKIAHSSHETSKENAATRTSCKARIQFSVCRQGVWTVQKVVLAHNHYLASPNKRPMLRSQRHIDKADKHLIGQIREAGIKPAQVWDFFKQWYGGSDNVPFRRVDCSNQIGHEGEKYLEANDAQTLLNYLKNKQLEDPTFFYAIDIDKPTGRIANFFWVDGQAIMDYACFGYALSFDTTFQTNKVMPMKFQEEAIVVFNSEDNSVTCSCRKFEFIGILCKHALRILNINEVFGLPPQYILHRWTKYAKRGFICQKNGKHGDTLKAHAARISRKATSVAFKCSVSKELLDELEKAIDKLDLDADNSLLQRPTTSREVPQTSTEYVGDILKGKVSIKVPPVLKGKDPMIASDNREGGQDLQLIGSVDGSIAANTAIPNVAANMYCDSSAMMAPLALGGYTSLLLGVDQEAAVARKLHFDEASKHSTFKE</sequence>
<keyword evidence="2 4" id="KW-0863">Zinc-finger</keyword>
<evidence type="ECO:0000259" key="6">
    <source>
        <dbReference type="PROSITE" id="PS50966"/>
    </source>
</evidence>
<dbReference type="GO" id="GO:0008270">
    <property type="term" value="F:zinc ion binding"/>
    <property type="evidence" value="ECO:0007669"/>
    <property type="project" value="UniProtKB-KW"/>
</dbReference>
<dbReference type="Pfam" id="PF04434">
    <property type="entry name" value="SWIM"/>
    <property type="match status" value="1"/>
</dbReference>
<feature type="non-terminal residue" evidence="7">
    <location>
        <position position="1"/>
    </location>
</feature>
<dbReference type="InterPro" id="IPR007527">
    <property type="entry name" value="Znf_SWIM"/>
</dbReference>
<evidence type="ECO:0000256" key="1">
    <source>
        <dbReference type="ARBA" id="ARBA00022723"/>
    </source>
</evidence>
<dbReference type="PROSITE" id="PS50966">
    <property type="entry name" value="ZF_SWIM"/>
    <property type="match status" value="1"/>
</dbReference>
<gene>
    <name evidence="7" type="ORF">EJB05_40587</name>
</gene>
<dbReference type="Proteomes" id="UP000324897">
    <property type="component" value="Unassembled WGS sequence"/>
</dbReference>
<dbReference type="PANTHER" id="PTHR47718">
    <property type="entry name" value="OS01G0519700 PROTEIN"/>
    <property type="match status" value="1"/>
</dbReference>
<keyword evidence="3" id="KW-0862">Zinc</keyword>